<protein>
    <submittedName>
        <fullName evidence="2">Uncharacterized protein</fullName>
    </submittedName>
</protein>
<organism evidence="2 3">
    <name type="scientific">Botryotinia fuckeliana (strain BcDW1)</name>
    <name type="common">Noble rot fungus</name>
    <name type="synonym">Botrytis cinerea</name>
    <dbReference type="NCBI Taxonomy" id="1290391"/>
    <lineage>
        <taxon>Eukaryota</taxon>
        <taxon>Fungi</taxon>
        <taxon>Dikarya</taxon>
        <taxon>Ascomycota</taxon>
        <taxon>Pezizomycotina</taxon>
        <taxon>Leotiomycetes</taxon>
        <taxon>Helotiales</taxon>
        <taxon>Sclerotiniaceae</taxon>
        <taxon>Botrytis</taxon>
    </lineage>
</organism>
<sequence length="72" mass="7775">MLRRGGSGSTSMPYFQAQGSAIVPSTVTPASTRKLASSSSPPWRTAKRIVHPQPRVLFELHPVLDSALTFPI</sequence>
<reference evidence="3" key="1">
    <citation type="journal article" date="2013" name="Genome Announc.">
        <title>Draft genome sequence of Botrytis cinerea BcDW1, inoculum for noble rot of grape berries.</title>
        <authorList>
            <person name="Blanco-Ulate B."/>
            <person name="Allen G."/>
            <person name="Powell A.L."/>
            <person name="Cantu D."/>
        </authorList>
    </citation>
    <scope>NUCLEOTIDE SEQUENCE [LARGE SCALE GENOMIC DNA]</scope>
    <source>
        <strain evidence="3">BcDW1</strain>
    </source>
</reference>
<name>M7TX96_BOTF1</name>
<evidence type="ECO:0000313" key="2">
    <source>
        <dbReference type="EMBL" id="EMR85890.1"/>
    </source>
</evidence>
<evidence type="ECO:0000256" key="1">
    <source>
        <dbReference type="SAM" id="MobiDB-lite"/>
    </source>
</evidence>
<evidence type="ECO:0000313" key="3">
    <source>
        <dbReference type="Proteomes" id="UP000012045"/>
    </source>
</evidence>
<feature type="compositionally biased region" description="Polar residues" evidence="1">
    <location>
        <begin position="25"/>
        <end position="42"/>
    </location>
</feature>
<dbReference type="HOGENOM" id="CLU_2721892_0_0_1"/>
<gene>
    <name evidence="2" type="ORF">BcDW1_5448</name>
</gene>
<dbReference type="Proteomes" id="UP000012045">
    <property type="component" value="Unassembled WGS sequence"/>
</dbReference>
<dbReference type="EMBL" id="KB707879">
    <property type="protein sequence ID" value="EMR85890.1"/>
    <property type="molecule type" value="Genomic_DNA"/>
</dbReference>
<dbReference type="AlphaFoldDB" id="M7TX96"/>
<proteinExistence type="predicted"/>
<accession>M7TX96</accession>
<feature type="region of interest" description="Disordered" evidence="1">
    <location>
        <begin position="25"/>
        <end position="46"/>
    </location>
</feature>